<organism evidence="1 2">
    <name type="scientific">Methylobacterium isbiliense</name>
    <dbReference type="NCBI Taxonomy" id="315478"/>
    <lineage>
        <taxon>Bacteria</taxon>
        <taxon>Pseudomonadati</taxon>
        <taxon>Pseudomonadota</taxon>
        <taxon>Alphaproteobacteria</taxon>
        <taxon>Hyphomicrobiales</taxon>
        <taxon>Methylobacteriaceae</taxon>
        <taxon>Methylobacterium</taxon>
    </lineage>
</organism>
<keyword evidence="2" id="KW-1185">Reference proteome</keyword>
<comment type="caution">
    <text evidence="1">The sequence shown here is derived from an EMBL/GenBank/DDBJ whole genome shotgun (WGS) entry which is preliminary data.</text>
</comment>
<evidence type="ECO:0000313" key="2">
    <source>
        <dbReference type="Proteomes" id="UP001055153"/>
    </source>
</evidence>
<protein>
    <submittedName>
        <fullName evidence="1">Uncharacterized protein</fullName>
    </submittedName>
</protein>
<sequence length="76" mass="7690">MRVLIVPDPGPEGHAAAQGVAEAIRTVVRCEVALVTSSPSAVNAGPAVCREILSAQGKPAPRTCGLCGLGPCRERA</sequence>
<dbReference type="RefSeq" id="WP_238235441.1">
    <property type="nucleotide sequence ID" value="NZ_BPQQ01000028.1"/>
</dbReference>
<proteinExistence type="predicted"/>
<gene>
    <name evidence="1" type="ORF">GMJLKIPL_2478</name>
</gene>
<dbReference type="Proteomes" id="UP001055153">
    <property type="component" value="Unassembled WGS sequence"/>
</dbReference>
<accession>A0ABQ4SBL9</accession>
<evidence type="ECO:0000313" key="1">
    <source>
        <dbReference type="EMBL" id="GJE00555.1"/>
    </source>
</evidence>
<dbReference type="EMBL" id="BPQQ01000028">
    <property type="protein sequence ID" value="GJE00555.1"/>
    <property type="molecule type" value="Genomic_DNA"/>
</dbReference>
<name>A0ABQ4SBL9_9HYPH</name>
<reference evidence="1" key="1">
    <citation type="journal article" date="2021" name="Front. Microbiol.">
        <title>Comprehensive Comparative Genomics and Phenotyping of Methylobacterium Species.</title>
        <authorList>
            <person name="Alessa O."/>
            <person name="Ogura Y."/>
            <person name="Fujitani Y."/>
            <person name="Takami H."/>
            <person name="Hayashi T."/>
            <person name="Sahin N."/>
            <person name="Tani A."/>
        </authorList>
    </citation>
    <scope>NUCLEOTIDE SEQUENCE</scope>
    <source>
        <strain evidence="1">DSM 17168</strain>
    </source>
</reference>
<reference evidence="1" key="2">
    <citation type="submission" date="2021-08" db="EMBL/GenBank/DDBJ databases">
        <authorList>
            <person name="Tani A."/>
            <person name="Ola A."/>
            <person name="Ogura Y."/>
            <person name="Katsura K."/>
            <person name="Hayashi T."/>
        </authorList>
    </citation>
    <scope>NUCLEOTIDE SEQUENCE</scope>
    <source>
        <strain evidence="1">DSM 17168</strain>
    </source>
</reference>